<gene>
    <name evidence="1" type="ORF">GWK47_018708</name>
</gene>
<accession>A0A8J5CLL7</accession>
<dbReference type="AlphaFoldDB" id="A0A8J5CLL7"/>
<keyword evidence="2" id="KW-1185">Reference proteome</keyword>
<proteinExistence type="predicted"/>
<sequence>MTPRSTLNHSCHCLAAAGCMTVLRCFFAAQTVELFIAPEEIEERNEMFGVAEDGSGGFKYSEAPERGGQEGVRDFTHKVFVLDSRSGVTCVVFLTCDAILSLQMFHLFLRVCSLQKLLIITALVGYQKWHEFEPGHPLHDDPAAS</sequence>
<dbReference type="Proteomes" id="UP000770661">
    <property type="component" value="Unassembled WGS sequence"/>
</dbReference>
<reference evidence="1" key="1">
    <citation type="submission" date="2020-07" db="EMBL/GenBank/DDBJ databases">
        <title>The High-quality genome of the commercially important snow crab, Chionoecetes opilio.</title>
        <authorList>
            <person name="Jeong J.-H."/>
            <person name="Ryu S."/>
        </authorList>
    </citation>
    <scope>NUCLEOTIDE SEQUENCE</scope>
    <source>
        <strain evidence="1">MADBK_172401_WGS</strain>
        <tissue evidence="1">Digestive gland</tissue>
    </source>
</reference>
<organism evidence="1 2">
    <name type="scientific">Chionoecetes opilio</name>
    <name type="common">Atlantic snow crab</name>
    <name type="synonym">Cancer opilio</name>
    <dbReference type="NCBI Taxonomy" id="41210"/>
    <lineage>
        <taxon>Eukaryota</taxon>
        <taxon>Metazoa</taxon>
        <taxon>Ecdysozoa</taxon>
        <taxon>Arthropoda</taxon>
        <taxon>Crustacea</taxon>
        <taxon>Multicrustacea</taxon>
        <taxon>Malacostraca</taxon>
        <taxon>Eumalacostraca</taxon>
        <taxon>Eucarida</taxon>
        <taxon>Decapoda</taxon>
        <taxon>Pleocyemata</taxon>
        <taxon>Brachyura</taxon>
        <taxon>Eubrachyura</taxon>
        <taxon>Majoidea</taxon>
        <taxon>Majidae</taxon>
        <taxon>Chionoecetes</taxon>
    </lineage>
</organism>
<dbReference type="PROSITE" id="PS51257">
    <property type="entry name" value="PROKAR_LIPOPROTEIN"/>
    <property type="match status" value="1"/>
</dbReference>
<name>A0A8J5CLL7_CHIOP</name>
<evidence type="ECO:0000313" key="1">
    <source>
        <dbReference type="EMBL" id="KAG0712337.1"/>
    </source>
</evidence>
<comment type="caution">
    <text evidence="1">The sequence shown here is derived from an EMBL/GenBank/DDBJ whole genome shotgun (WGS) entry which is preliminary data.</text>
</comment>
<evidence type="ECO:0000313" key="2">
    <source>
        <dbReference type="Proteomes" id="UP000770661"/>
    </source>
</evidence>
<dbReference type="EMBL" id="JACEEZ010022538">
    <property type="protein sequence ID" value="KAG0712337.1"/>
    <property type="molecule type" value="Genomic_DNA"/>
</dbReference>
<protein>
    <submittedName>
        <fullName evidence="1">Uncharacterized protein</fullName>
    </submittedName>
</protein>